<evidence type="ECO:0000256" key="3">
    <source>
        <dbReference type="ARBA" id="ARBA00022729"/>
    </source>
</evidence>
<dbReference type="InterPro" id="IPR038404">
    <property type="entry name" value="TRAP_DctP_sf"/>
</dbReference>
<proteinExistence type="inferred from homology"/>
<dbReference type="Gene3D" id="3.40.190.170">
    <property type="entry name" value="Bacterial extracellular solute-binding protein, family 7"/>
    <property type="match status" value="1"/>
</dbReference>
<evidence type="ECO:0000256" key="4">
    <source>
        <dbReference type="SAM" id="SignalP"/>
    </source>
</evidence>
<keyword evidence="2" id="KW-0813">Transport</keyword>
<comment type="caution">
    <text evidence="5">The sequence shown here is derived from an EMBL/GenBank/DDBJ whole genome shotgun (WGS) entry which is preliminary data.</text>
</comment>
<organism evidence="5 6">
    <name type="scientific">Roseibium aggregatum</name>
    <dbReference type="NCBI Taxonomy" id="187304"/>
    <lineage>
        <taxon>Bacteria</taxon>
        <taxon>Pseudomonadati</taxon>
        <taxon>Pseudomonadota</taxon>
        <taxon>Alphaproteobacteria</taxon>
        <taxon>Hyphomicrobiales</taxon>
        <taxon>Stappiaceae</taxon>
        <taxon>Roseibium</taxon>
    </lineage>
</organism>
<dbReference type="PANTHER" id="PTHR33376">
    <property type="match status" value="1"/>
</dbReference>
<name>A0A926NYH4_9HYPH</name>
<protein>
    <submittedName>
        <fullName evidence="5">C4-dicarboxylate TRAP transporter substrate-binding protein</fullName>
    </submittedName>
</protein>
<evidence type="ECO:0000313" key="5">
    <source>
        <dbReference type="EMBL" id="MBD1546048.1"/>
    </source>
</evidence>
<evidence type="ECO:0000256" key="1">
    <source>
        <dbReference type="ARBA" id="ARBA00009023"/>
    </source>
</evidence>
<dbReference type="NCBIfam" id="NF037995">
    <property type="entry name" value="TRAP_S1"/>
    <property type="match status" value="1"/>
</dbReference>
<dbReference type="EMBL" id="JABFCZ010000007">
    <property type="protein sequence ID" value="MBD1546048.1"/>
    <property type="molecule type" value="Genomic_DNA"/>
</dbReference>
<dbReference type="Pfam" id="PF03480">
    <property type="entry name" value="DctP"/>
    <property type="match status" value="1"/>
</dbReference>
<comment type="similarity">
    <text evidence="1">Belongs to the bacterial solute-binding protein 7 family.</text>
</comment>
<accession>A0A926NYH4</accession>
<dbReference type="CDD" id="cd13666">
    <property type="entry name" value="PBP2_TRAP_DctP_like_1"/>
    <property type="match status" value="1"/>
</dbReference>
<dbReference type="RefSeq" id="WP_190290726.1">
    <property type="nucleotide sequence ID" value="NZ_JABFCZ010000007.1"/>
</dbReference>
<dbReference type="PANTHER" id="PTHR33376:SF7">
    <property type="entry name" value="C4-DICARBOXYLATE-BINDING PROTEIN DCTB"/>
    <property type="match status" value="1"/>
</dbReference>
<dbReference type="AlphaFoldDB" id="A0A926NYH4"/>
<dbReference type="Proteomes" id="UP000598467">
    <property type="component" value="Unassembled WGS sequence"/>
</dbReference>
<dbReference type="SUPFAM" id="SSF53850">
    <property type="entry name" value="Periplasmic binding protein-like II"/>
    <property type="match status" value="1"/>
</dbReference>
<evidence type="ECO:0000313" key="6">
    <source>
        <dbReference type="Proteomes" id="UP000598467"/>
    </source>
</evidence>
<keyword evidence="3 4" id="KW-0732">Signal</keyword>
<feature type="signal peptide" evidence="4">
    <location>
        <begin position="1"/>
        <end position="20"/>
    </location>
</feature>
<dbReference type="InterPro" id="IPR018389">
    <property type="entry name" value="DctP_fam"/>
</dbReference>
<gene>
    <name evidence="5" type="ORF">HK439_07235</name>
</gene>
<feature type="chain" id="PRO_5037758627" evidence="4">
    <location>
        <begin position="21"/>
        <end position="370"/>
    </location>
</feature>
<sequence>MKRLLIGAVAAASIAVSAHAEDLRVSPGVPSAHPAYSHGYAHLLKYLPEESNGALTATLIGPEVVSLGQMKEALQAGVTQVGLLLPLYFPADFPYLSIPSEVALVGTSPDAMGAAMTEFVVTCEPCQKELKAFGVVFLGSGSTDIYHLLTTKPVKSLEDLKGLRLRSGGSPWSRFAEAFGAVPVSMPVGETFEAMSQGAIDGTATSYGDLLSFRLVEVTKDINTINLGTYHATSYFTVNGQTWAGLKPEDRAALARAANRANADTTLRWAHELTAAATAAAEKAGITFTDPPADMAEAVKAYAAKDAEAVAKLYAERDGITEADAMVKRFLTLVDKWNGIVAETGPDAEAIAAKVQEEVWSKVDYSTYGL</sequence>
<evidence type="ECO:0000256" key="2">
    <source>
        <dbReference type="ARBA" id="ARBA00022448"/>
    </source>
</evidence>
<reference evidence="5" key="1">
    <citation type="submission" date="2020-05" db="EMBL/GenBank/DDBJ databases">
        <title>Identification of trans-AT polyketide cluster in two marine bacteria, producers of a novel glutaramide-containing polyketide sesbanimide D and analogs.</title>
        <authorList>
            <person name="Kacar D."/>
            <person name="Rodriguez P."/>
            <person name="Canedo L."/>
            <person name="Gonzalez E."/>
            <person name="Galan B."/>
            <person name="De La Calle F."/>
            <person name="Garcia J.L."/>
        </authorList>
    </citation>
    <scope>NUCLEOTIDE SEQUENCE</scope>
    <source>
        <strain evidence="5">PHM038</strain>
    </source>
</reference>
<dbReference type="GO" id="GO:0055085">
    <property type="term" value="P:transmembrane transport"/>
    <property type="evidence" value="ECO:0007669"/>
    <property type="project" value="InterPro"/>
</dbReference>